<evidence type="ECO:0000313" key="1">
    <source>
        <dbReference type="EMBL" id="CAB4868605.1"/>
    </source>
</evidence>
<reference evidence="1" key="1">
    <citation type="submission" date="2020-05" db="EMBL/GenBank/DDBJ databases">
        <authorList>
            <person name="Chiriac C."/>
            <person name="Salcher M."/>
            <person name="Ghai R."/>
            <person name="Kavagutti S V."/>
        </authorList>
    </citation>
    <scope>NUCLEOTIDE SEQUENCE</scope>
</reference>
<dbReference type="AlphaFoldDB" id="A0A6J7DIB6"/>
<dbReference type="EMBL" id="CAFBLF010000110">
    <property type="protein sequence ID" value="CAB4868605.1"/>
    <property type="molecule type" value="Genomic_DNA"/>
</dbReference>
<gene>
    <name evidence="1" type="ORF">UFOPK3339_00774</name>
</gene>
<accession>A0A6J7DIB6</accession>
<proteinExistence type="predicted"/>
<protein>
    <submittedName>
        <fullName evidence="1">Unannotated protein</fullName>
    </submittedName>
</protein>
<name>A0A6J7DIB6_9ZZZZ</name>
<sequence>MNAATGDHVPGTAVNVLPTCTVPVIVGVAAVVNACTTAVVAADKLGVEVYPDFTPVTATLMNLPRSVVFNSYSAVVAPEIAAYVPVAVADDDHTYVYESVTGDQVPAFAVNV</sequence>
<organism evidence="1">
    <name type="scientific">freshwater metagenome</name>
    <dbReference type="NCBI Taxonomy" id="449393"/>
    <lineage>
        <taxon>unclassified sequences</taxon>
        <taxon>metagenomes</taxon>
        <taxon>ecological metagenomes</taxon>
    </lineage>
</organism>